<proteinExistence type="predicted"/>
<feature type="region of interest" description="Disordered" evidence="1">
    <location>
        <begin position="1"/>
        <end position="39"/>
    </location>
</feature>
<dbReference type="CDD" id="cd20071">
    <property type="entry name" value="SET_SMYD"/>
    <property type="match status" value="1"/>
</dbReference>
<evidence type="ECO:0000313" key="3">
    <source>
        <dbReference type="EMBL" id="EFI97560.1"/>
    </source>
</evidence>
<keyword evidence="4" id="KW-1185">Reference proteome</keyword>
<dbReference type="InParanoid" id="D8Q2P9"/>
<evidence type="ECO:0000313" key="4">
    <source>
        <dbReference type="Proteomes" id="UP000007431"/>
    </source>
</evidence>
<dbReference type="PROSITE" id="PS50280">
    <property type="entry name" value="SET"/>
    <property type="match status" value="1"/>
</dbReference>
<protein>
    <recommendedName>
        <fullName evidence="2">SET domain-containing protein</fullName>
    </recommendedName>
</protein>
<feature type="non-terminal residue" evidence="3">
    <location>
        <position position="438"/>
    </location>
</feature>
<dbReference type="EMBL" id="GL377305">
    <property type="protein sequence ID" value="EFI97560.1"/>
    <property type="molecule type" value="Genomic_DNA"/>
</dbReference>
<name>D8Q2P9_SCHCM</name>
<dbReference type="InterPro" id="IPR053185">
    <property type="entry name" value="SET_domain_protein"/>
</dbReference>
<sequence>MNFKRGFLKSGGADLSGSPDDPDIGPVVSTASSDPVIPNRGKIADELVSDAPAFPPERRARAQGKNIPLPTFDIVYTSFPARKPTPSHAEELDGWCEAIVDSATERSIHATLSARPSIVLPRNETPAYRIAPAEGKGLGMFAARDLQTGDLILAERPLIMAPVRLPPSPEDFPNGMPPSVTKRELSQAQFKSLERYLKTLLERMPPERSSAYRALKNIHEGDGSGPLVGRFRTNGLAVSEKYAYRGMPNFPGDLFSVVMDEISRVNHRYDEFSYLRIQVTDLFSSCRPNAYWHFDTDLFAMFLRPVRPIKAGEEIYISYAGLGTLYEERKSVLASYGFKCTCKSCLDPVASDARLLEIDAFSRVQDPLAGDPSTALKTTLGRIALMRKEGAEGLRYYYILYVALEMLFRLTGNDARADGVRKEIVQISWALFNKPRPN</sequence>
<gene>
    <name evidence="3" type="ORF">SCHCODRAFT_107564</name>
</gene>
<evidence type="ECO:0000256" key="1">
    <source>
        <dbReference type="SAM" id="MobiDB-lite"/>
    </source>
</evidence>
<evidence type="ECO:0000259" key="2">
    <source>
        <dbReference type="PROSITE" id="PS50280"/>
    </source>
</evidence>
<dbReference type="Proteomes" id="UP000007431">
    <property type="component" value="Unassembled WGS sequence"/>
</dbReference>
<dbReference type="InterPro" id="IPR046341">
    <property type="entry name" value="SET_dom_sf"/>
</dbReference>
<dbReference type="VEuPathDB" id="FungiDB:SCHCODRAFT_02617253"/>
<dbReference type="HOGENOM" id="CLU_651446_0_0_1"/>
<dbReference type="Pfam" id="PF00856">
    <property type="entry name" value="SET"/>
    <property type="match status" value="1"/>
</dbReference>
<accession>D8Q2P9</accession>
<dbReference type="SMART" id="SM00317">
    <property type="entry name" value="SET"/>
    <property type="match status" value="1"/>
</dbReference>
<dbReference type="AlphaFoldDB" id="D8Q2P9"/>
<organism evidence="4">
    <name type="scientific">Schizophyllum commune (strain H4-8 / FGSC 9210)</name>
    <name type="common">Split gill fungus</name>
    <dbReference type="NCBI Taxonomy" id="578458"/>
    <lineage>
        <taxon>Eukaryota</taxon>
        <taxon>Fungi</taxon>
        <taxon>Dikarya</taxon>
        <taxon>Basidiomycota</taxon>
        <taxon>Agaricomycotina</taxon>
        <taxon>Agaricomycetes</taxon>
        <taxon>Agaricomycetidae</taxon>
        <taxon>Agaricales</taxon>
        <taxon>Schizophyllaceae</taxon>
        <taxon>Schizophyllum</taxon>
    </lineage>
</organism>
<reference evidence="3 4" key="1">
    <citation type="journal article" date="2010" name="Nat. Biotechnol.">
        <title>Genome sequence of the model mushroom Schizophyllum commune.</title>
        <authorList>
            <person name="Ohm R.A."/>
            <person name="de Jong J.F."/>
            <person name="Lugones L.G."/>
            <person name="Aerts A."/>
            <person name="Kothe E."/>
            <person name="Stajich J.E."/>
            <person name="de Vries R.P."/>
            <person name="Record E."/>
            <person name="Levasseur A."/>
            <person name="Baker S.E."/>
            <person name="Bartholomew K.A."/>
            <person name="Coutinho P.M."/>
            <person name="Erdmann S."/>
            <person name="Fowler T.J."/>
            <person name="Gathman A.C."/>
            <person name="Lombard V."/>
            <person name="Henrissat B."/>
            <person name="Knabe N."/>
            <person name="Kuees U."/>
            <person name="Lilly W.W."/>
            <person name="Lindquist E."/>
            <person name="Lucas S."/>
            <person name="Magnuson J.K."/>
            <person name="Piumi F."/>
            <person name="Raudaskoski M."/>
            <person name="Salamov A."/>
            <person name="Schmutz J."/>
            <person name="Schwarze F.W.M.R."/>
            <person name="vanKuyk P.A."/>
            <person name="Horton J.S."/>
            <person name="Grigoriev I.V."/>
            <person name="Woesten H.A.B."/>
        </authorList>
    </citation>
    <scope>NUCLEOTIDE SEQUENCE [LARGE SCALE GENOMIC DNA]</scope>
    <source>
        <strain evidence="4">H4-8 / FGSC 9210</strain>
    </source>
</reference>
<dbReference type="SUPFAM" id="SSF82199">
    <property type="entry name" value="SET domain"/>
    <property type="match status" value="1"/>
</dbReference>
<dbReference type="eggNOG" id="KOG2084">
    <property type="taxonomic scope" value="Eukaryota"/>
</dbReference>
<dbReference type="InterPro" id="IPR001214">
    <property type="entry name" value="SET_dom"/>
</dbReference>
<dbReference type="Gene3D" id="2.170.270.10">
    <property type="entry name" value="SET domain"/>
    <property type="match status" value="1"/>
</dbReference>
<dbReference type="PANTHER" id="PTHR47332:SF4">
    <property type="entry name" value="SET DOMAIN-CONTAINING PROTEIN 5"/>
    <property type="match status" value="1"/>
</dbReference>
<feature type="domain" description="SET" evidence="2">
    <location>
        <begin position="116"/>
        <end position="320"/>
    </location>
</feature>
<dbReference type="PANTHER" id="PTHR47332">
    <property type="entry name" value="SET DOMAIN-CONTAINING PROTEIN 5"/>
    <property type="match status" value="1"/>
</dbReference>